<accession>A0A1G6HEJ8</accession>
<organism evidence="1 2">
    <name type="scientific">Acinetobacter boissieri</name>
    <dbReference type="NCBI Taxonomy" id="1219383"/>
    <lineage>
        <taxon>Bacteria</taxon>
        <taxon>Pseudomonadati</taxon>
        <taxon>Pseudomonadota</taxon>
        <taxon>Gammaproteobacteria</taxon>
        <taxon>Moraxellales</taxon>
        <taxon>Moraxellaceae</taxon>
        <taxon>Acinetobacter</taxon>
    </lineage>
</organism>
<gene>
    <name evidence="1" type="ORF">SAMN05421733_105111</name>
</gene>
<dbReference type="STRING" id="1219383.SAMN05421733_105111"/>
<dbReference type="OrthoDB" id="6690634at2"/>
<sequence length="150" mass="17332">MSAIILFVVGGLLGFILGKTSRRDQVQNPVNKEHKKGYSYSERQYRKVVYLSDADRIRALNLLSANASVFLRLLKQEFPHCSVVVKNKRFFIVDRDQYPIAIFEYRDGEHAMKTMTIEDGLPLFLYKGVISAEKIKQDANLITEQYQRKA</sequence>
<name>A0A1G6HEJ8_9GAMM</name>
<dbReference type="Proteomes" id="UP000242501">
    <property type="component" value="Unassembled WGS sequence"/>
</dbReference>
<dbReference type="RefSeq" id="WP_092747870.1">
    <property type="nucleotide sequence ID" value="NZ_FMYL01000005.1"/>
</dbReference>
<evidence type="ECO:0000313" key="2">
    <source>
        <dbReference type="Proteomes" id="UP000242501"/>
    </source>
</evidence>
<reference evidence="2" key="1">
    <citation type="submission" date="2016-09" db="EMBL/GenBank/DDBJ databases">
        <authorList>
            <person name="Varghese N."/>
            <person name="Submissions S."/>
        </authorList>
    </citation>
    <scope>NUCLEOTIDE SEQUENCE [LARGE SCALE GENOMIC DNA]</scope>
    <source>
        <strain evidence="2">ANC 4422</strain>
    </source>
</reference>
<evidence type="ECO:0000313" key="1">
    <source>
        <dbReference type="EMBL" id="SDB92737.1"/>
    </source>
</evidence>
<keyword evidence="2" id="KW-1185">Reference proteome</keyword>
<protein>
    <submittedName>
        <fullName evidence="1">Uncharacterized protein</fullName>
    </submittedName>
</protein>
<proteinExistence type="predicted"/>
<dbReference type="EMBL" id="FMYL01000005">
    <property type="protein sequence ID" value="SDB92737.1"/>
    <property type="molecule type" value="Genomic_DNA"/>
</dbReference>
<dbReference type="AlphaFoldDB" id="A0A1G6HEJ8"/>